<dbReference type="AlphaFoldDB" id="A0A7D9HCS1"/>
<accession>A0A7D9HCS1</accession>
<dbReference type="Proteomes" id="UP001152795">
    <property type="component" value="Unassembled WGS sequence"/>
</dbReference>
<reference evidence="1" key="1">
    <citation type="submission" date="2020-04" db="EMBL/GenBank/DDBJ databases">
        <authorList>
            <person name="Alioto T."/>
            <person name="Alioto T."/>
            <person name="Gomez Garrido J."/>
        </authorList>
    </citation>
    <scope>NUCLEOTIDE SEQUENCE</scope>
    <source>
        <strain evidence="1">A484AB</strain>
    </source>
</reference>
<gene>
    <name evidence="1" type="ORF">PACLA_8A011983</name>
</gene>
<protein>
    <submittedName>
        <fullName evidence="1">Uncharacterized protein</fullName>
    </submittedName>
</protein>
<organism evidence="1 2">
    <name type="scientific">Paramuricea clavata</name>
    <name type="common">Red gorgonian</name>
    <name type="synonym">Violescent sea-whip</name>
    <dbReference type="NCBI Taxonomy" id="317549"/>
    <lineage>
        <taxon>Eukaryota</taxon>
        <taxon>Metazoa</taxon>
        <taxon>Cnidaria</taxon>
        <taxon>Anthozoa</taxon>
        <taxon>Octocorallia</taxon>
        <taxon>Malacalcyonacea</taxon>
        <taxon>Plexauridae</taxon>
        <taxon>Paramuricea</taxon>
    </lineage>
</organism>
<proteinExistence type="predicted"/>
<evidence type="ECO:0000313" key="2">
    <source>
        <dbReference type="Proteomes" id="UP001152795"/>
    </source>
</evidence>
<sequence length="358" mass="41532">MNCYDVPLNLSALGLLLENYPYDPVLWSLYATCSYLYEKKKIEIQNLGVKEIYIRNYRLAGIYDVEEEDGEKQVVLKQSLVWLKGCLTGVHDMILFDKSKPYYALLGVDTHVSNSCYSFYDDPEDESKMDKTFYVIPAEWIPYVYIRVRDDKSWHMYLAKKKFCCRQILYRGDVTVVQRQYVSIKDEYMVSDDYFHVGVGQCAGKVHEVLADVGVFINGKQLYETARRLADPYGKVREVIYALGVHEPLFKFGDEHIKGKTLKLIMRHLLVCRCCNVYVDKLVEMICTTLVKHDTLAGVMNSFDGDTLKEGQVPCYTYILDGDFAVMRRDAYRAPLKIKDICDSICKEIIDPFFEKFN</sequence>
<keyword evidence="2" id="KW-1185">Reference proteome</keyword>
<comment type="caution">
    <text evidence="1">The sequence shown here is derived from an EMBL/GenBank/DDBJ whole genome shotgun (WGS) entry which is preliminary data.</text>
</comment>
<evidence type="ECO:0000313" key="1">
    <source>
        <dbReference type="EMBL" id="CAB3981404.1"/>
    </source>
</evidence>
<name>A0A7D9HCS1_PARCT</name>
<dbReference type="EMBL" id="CACRXK020000384">
    <property type="protein sequence ID" value="CAB3981404.1"/>
    <property type="molecule type" value="Genomic_DNA"/>
</dbReference>